<protein>
    <submittedName>
        <fullName evidence="2">(rape) hypothetical protein</fullName>
    </submittedName>
    <submittedName>
        <fullName evidence="3">BnaCnng67240D protein</fullName>
    </submittedName>
</protein>
<dbReference type="PaxDb" id="3708-A0A078JXJ6"/>
<reference evidence="2" key="3">
    <citation type="submission" date="2021-01" db="EMBL/GenBank/DDBJ databases">
        <authorList>
            <consortium name="Genoscope - CEA"/>
            <person name="William W."/>
        </authorList>
    </citation>
    <scope>NUCLEOTIDE SEQUENCE</scope>
</reference>
<reference evidence="3" key="2">
    <citation type="submission" date="2014-06" db="EMBL/GenBank/DDBJ databases">
        <authorList>
            <person name="Genoscope - CEA"/>
        </authorList>
    </citation>
    <scope>NUCLEOTIDE SEQUENCE</scope>
</reference>
<dbReference type="Gramene" id="CDY70216">
    <property type="protein sequence ID" value="CDY70216"/>
    <property type="gene ID" value="GSBRNA2T00097348001"/>
</dbReference>
<dbReference type="EMBL" id="LK041507">
    <property type="protein sequence ID" value="CDY70216.1"/>
    <property type="molecule type" value="Genomic_DNA"/>
</dbReference>
<sequence length="91" mass="10973">MRSAAIFFLVKPYFADLLFLLLMYWFNLYTLNLCSSSPLRSVHHWLQTNLKQLILHVKQVARNVYVVEQKFKLVNNFDLRFEVVRVHNILF</sequence>
<keyword evidence="1" id="KW-0812">Transmembrane</keyword>
<evidence type="ECO:0000313" key="4">
    <source>
        <dbReference type="Proteomes" id="UP000028999"/>
    </source>
</evidence>
<dbReference type="Proteomes" id="UP000028999">
    <property type="component" value="Unassembled WGS sequence"/>
</dbReference>
<proteinExistence type="predicted"/>
<dbReference type="EMBL" id="HG994368">
    <property type="protein sequence ID" value="CAF1866351.1"/>
    <property type="molecule type" value="Genomic_DNA"/>
</dbReference>
<accession>A0A078JXJ6</accession>
<evidence type="ECO:0000313" key="3">
    <source>
        <dbReference type="EMBL" id="CDY70216.1"/>
    </source>
</evidence>
<feature type="transmembrane region" description="Helical" evidence="1">
    <location>
        <begin position="12"/>
        <end position="31"/>
    </location>
</feature>
<organism evidence="3 4">
    <name type="scientific">Brassica napus</name>
    <name type="common">Rape</name>
    <dbReference type="NCBI Taxonomy" id="3708"/>
    <lineage>
        <taxon>Eukaryota</taxon>
        <taxon>Viridiplantae</taxon>
        <taxon>Streptophyta</taxon>
        <taxon>Embryophyta</taxon>
        <taxon>Tracheophyta</taxon>
        <taxon>Spermatophyta</taxon>
        <taxon>Magnoliopsida</taxon>
        <taxon>eudicotyledons</taxon>
        <taxon>Gunneridae</taxon>
        <taxon>Pentapetalae</taxon>
        <taxon>rosids</taxon>
        <taxon>malvids</taxon>
        <taxon>Brassicales</taxon>
        <taxon>Brassicaceae</taxon>
        <taxon>Brassiceae</taxon>
        <taxon>Brassica</taxon>
    </lineage>
</organism>
<dbReference type="OMA" id="FLLLMYW"/>
<dbReference type="Proteomes" id="UP001295469">
    <property type="component" value="Chromosome C04"/>
</dbReference>
<keyword evidence="4" id="KW-1185">Reference proteome</keyword>
<evidence type="ECO:0000256" key="1">
    <source>
        <dbReference type="SAM" id="Phobius"/>
    </source>
</evidence>
<keyword evidence="1" id="KW-1133">Transmembrane helix</keyword>
<name>A0A078JXJ6_BRANA</name>
<reference evidence="3 4" key="1">
    <citation type="journal article" date="2014" name="Science">
        <title>Plant genetics. Early allopolyploid evolution in the post-Neolithic Brassica napus oilseed genome.</title>
        <authorList>
            <person name="Chalhoub B."/>
            <person name="Denoeud F."/>
            <person name="Liu S."/>
            <person name="Parkin I.A."/>
            <person name="Tang H."/>
            <person name="Wang X."/>
            <person name="Chiquet J."/>
            <person name="Belcram H."/>
            <person name="Tong C."/>
            <person name="Samans B."/>
            <person name="Correa M."/>
            <person name="Da Silva C."/>
            <person name="Just J."/>
            <person name="Falentin C."/>
            <person name="Koh C.S."/>
            <person name="Le Clainche I."/>
            <person name="Bernard M."/>
            <person name="Bento P."/>
            <person name="Noel B."/>
            <person name="Labadie K."/>
            <person name="Alberti A."/>
            <person name="Charles M."/>
            <person name="Arnaud D."/>
            <person name="Guo H."/>
            <person name="Daviaud C."/>
            <person name="Alamery S."/>
            <person name="Jabbari K."/>
            <person name="Zhao M."/>
            <person name="Edger P.P."/>
            <person name="Chelaifa H."/>
            <person name="Tack D."/>
            <person name="Lassalle G."/>
            <person name="Mestiri I."/>
            <person name="Schnel N."/>
            <person name="Le Paslier M.C."/>
            <person name="Fan G."/>
            <person name="Renault V."/>
            <person name="Bayer P.E."/>
            <person name="Golicz A.A."/>
            <person name="Manoli S."/>
            <person name="Lee T.H."/>
            <person name="Thi V.H."/>
            <person name="Chalabi S."/>
            <person name="Hu Q."/>
            <person name="Fan C."/>
            <person name="Tollenaere R."/>
            <person name="Lu Y."/>
            <person name="Battail C."/>
            <person name="Shen J."/>
            <person name="Sidebottom C.H."/>
            <person name="Wang X."/>
            <person name="Canaguier A."/>
            <person name="Chauveau A."/>
            <person name="Berard A."/>
            <person name="Deniot G."/>
            <person name="Guan M."/>
            <person name="Liu Z."/>
            <person name="Sun F."/>
            <person name="Lim Y.P."/>
            <person name="Lyons E."/>
            <person name="Town C.D."/>
            <person name="Bancroft I."/>
            <person name="Wang X."/>
            <person name="Meng J."/>
            <person name="Ma J."/>
            <person name="Pires J.C."/>
            <person name="King G.J."/>
            <person name="Brunel D."/>
            <person name="Delourme R."/>
            <person name="Renard M."/>
            <person name="Aury J.M."/>
            <person name="Adams K.L."/>
            <person name="Batley J."/>
            <person name="Snowdon R.J."/>
            <person name="Tost J."/>
            <person name="Edwards D."/>
            <person name="Zhou Y."/>
            <person name="Hua W."/>
            <person name="Sharpe A.G."/>
            <person name="Paterson A.H."/>
            <person name="Guan C."/>
            <person name="Wincker P."/>
        </authorList>
    </citation>
    <scope>NUCLEOTIDE SEQUENCE [LARGE SCALE GENOMIC DNA]</scope>
    <source>
        <strain evidence="4">cv. Darmor-bzh</strain>
    </source>
</reference>
<keyword evidence="1" id="KW-0472">Membrane</keyword>
<dbReference type="AlphaFoldDB" id="A0A078JXJ6"/>
<gene>
    <name evidence="3" type="primary">BnaCnng67240D</name>
    <name evidence="2" type="ORF">DARMORV10_C04P62460.1</name>
    <name evidence="3" type="ORF">GSBRNA2T00097348001</name>
</gene>
<evidence type="ECO:0000313" key="2">
    <source>
        <dbReference type="EMBL" id="CAF1866351.1"/>
    </source>
</evidence>